<sequence length="76" mass="8758">MEESQVTVTRWETRAAWWRGRQRLPGLVLDIDGHGTTLTYGTRNLDTAREMVLEYLRVSDVPVTDDATIIWTEHGN</sequence>
<keyword evidence="2" id="KW-1185">Reference proteome</keyword>
<gene>
    <name evidence="1" type="ORF">M2280_005932</name>
</gene>
<comment type="caution">
    <text evidence="1">The sequence shown here is derived from an EMBL/GenBank/DDBJ whole genome shotgun (WGS) entry which is preliminary data.</text>
</comment>
<dbReference type="Proteomes" id="UP001160334">
    <property type="component" value="Unassembled WGS sequence"/>
</dbReference>
<accession>A0ABT6MK23</accession>
<evidence type="ECO:0000313" key="1">
    <source>
        <dbReference type="EMBL" id="MDH6284671.1"/>
    </source>
</evidence>
<reference evidence="1 2" key="1">
    <citation type="submission" date="2023-04" db="EMBL/GenBank/DDBJ databases">
        <title>Forest soil microbial communities from Buena Vista Peninsula, Colon Province, Panama.</title>
        <authorList>
            <person name="Bouskill N."/>
        </authorList>
    </citation>
    <scope>NUCLEOTIDE SEQUENCE [LARGE SCALE GENOMIC DNA]</scope>
    <source>
        <strain evidence="1 2">CFH S0262</strain>
    </source>
</reference>
<proteinExistence type="predicted"/>
<protein>
    <submittedName>
        <fullName evidence="1">Uncharacterized protein</fullName>
    </submittedName>
</protein>
<name>A0ABT6MK23_9NOCA</name>
<evidence type="ECO:0000313" key="2">
    <source>
        <dbReference type="Proteomes" id="UP001160334"/>
    </source>
</evidence>
<organism evidence="1 2">
    <name type="scientific">Prescottella agglutinans</name>
    <dbReference type="NCBI Taxonomy" id="1644129"/>
    <lineage>
        <taxon>Bacteria</taxon>
        <taxon>Bacillati</taxon>
        <taxon>Actinomycetota</taxon>
        <taxon>Actinomycetes</taxon>
        <taxon>Mycobacteriales</taxon>
        <taxon>Nocardiaceae</taxon>
        <taxon>Prescottella</taxon>
    </lineage>
</organism>
<dbReference type="EMBL" id="JARXVC010000025">
    <property type="protein sequence ID" value="MDH6284671.1"/>
    <property type="molecule type" value="Genomic_DNA"/>
</dbReference>